<reference evidence="2" key="1">
    <citation type="submission" date="2022-06" db="EMBL/GenBank/DDBJ databases">
        <authorList>
            <consortium name="SYNGENTA / RWTH Aachen University"/>
        </authorList>
    </citation>
    <scope>NUCLEOTIDE SEQUENCE</scope>
</reference>
<feature type="region of interest" description="Disordered" evidence="1">
    <location>
        <begin position="458"/>
        <end position="519"/>
    </location>
</feature>
<feature type="region of interest" description="Disordered" evidence="1">
    <location>
        <begin position="852"/>
        <end position="887"/>
    </location>
</feature>
<sequence>MARFVSMKIKGRLSKSDQLKERHHQPVAIPPTLELSLPDSRSFRFSILRSQSDLVSFQQQLKQQRAMGQITQQDESILLNEFKRQYAHQSAETKQETSPGRPPNSFPAKASSIQINPNGSNSLFSAKAAARDAAYLRKTMKLSDDKGVRTLSNSSIKQVDELHELQSIGGGANYPISPKQLHRISQAIDRILDHHLIKNKPESISTLSVPAKDDAEVLQTTRSVFSHDSSSSLYTASASVSGTELLCPARPLANNPTNIPKPISQCEDAETRVHEELFKALSATISSDPALSSTSLNRPSCNSASFIESPVSTLSFSSPTPPDLSIKNDSPLSFGDGRRFSFSSDHSEPFSVCSSSFDPRDQLFHLTGYSSDIDFDSSHSVPITVLLEDESIQDLSHPINSLSNRVLDRNQVIPFTDVHYQDLMLAQELLASVQSQPPTSNRKGTLNSLPVSAQAIISDRPPHHALNRATSSSTTNSSCKDFQRTSSLQDKAVLVHPSERSTSLRPKTNKSSTLKTHSPSGAVYQSLTLDELSNSALKSSKSPSIGSLDEGFNQLSPSLSMSPDFSSFPLTPPINDLRENRPSYKVWNPTSLKAENGFEPNLKEDQIPKNHLLLKASHSFQNPSTVKPNDYLSSQLSLQRNNQKLDQIEIMNGEYQSSNTHNSQSRPNICRNARPIPTSILFRDVEAQAVAANVALRKAAGNKFENASKGPSKKKKTIKINQIGAPTLLSASADLNTIRLQSASHNKKESINRELHFSLPNIRESATSGQESTPLDNPLVKVISQVSVMAPSGSASPKSKIKWEKASHSGIQDILHRHSRHNQELDLSIEPQAELVRSGSYKNSISWINPFDNSQTSPETFDRESMNVSPTGGARNSTSSKHQSGPLKSLRKLMGGARKSFKGGPGYSPHSVGRENESFETKVEAHDTELIGSSILGELEGSIEPLKISKFNKDLERIPEASKLEFSHCEIKQETVNRNYVSVNRVRKSEDSVNRLFDDLGFHNNSNRKGLKGSPTCLVYPSKILNQQVELTGERRSISLSESAKGSIILEAEKEEDIFVVNDNYQSELKNSHLCSSDHRLQGPVEVKKTIESDEIQAESEWGSDEKHKVENESEVKCMDAKSVIAQEIDDQTYSEDYAASILDFYGGAGSSTGECASSVWSQSLTGDRLSGLSFTGLSQAPVQSTSQIGTLIEENFKEDEIEAPVSQAENDVKTNEIKVTGSRIEDSLIENGFNTSGSQSKRKLLIDKNGTKSDGEVKTNEAKLLELIKKHEAHDDEVVKSMDDEVFGLVNELKKSDSRYSKFITRQKSQRRRQLKELNKILPGTGTSALSNSRNVINDQIIKSNDLMSDSKLRESSAMGESGKVLFDDDEEEAEIWKQILDS</sequence>
<evidence type="ECO:0000313" key="3">
    <source>
        <dbReference type="Proteomes" id="UP001153365"/>
    </source>
</evidence>
<protein>
    <submittedName>
        <fullName evidence="2">Expressed protein</fullName>
    </submittedName>
</protein>
<name>A0AAV0BQD6_PHAPC</name>
<organism evidence="2 3">
    <name type="scientific">Phakopsora pachyrhizi</name>
    <name type="common">Asian soybean rust disease fungus</name>
    <dbReference type="NCBI Taxonomy" id="170000"/>
    <lineage>
        <taxon>Eukaryota</taxon>
        <taxon>Fungi</taxon>
        <taxon>Dikarya</taxon>
        <taxon>Basidiomycota</taxon>
        <taxon>Pucciniomycotina</taxon>
        <taxon>Pucciniomycetes</taxon>
        <taxon>Pucciniales</taxon>
        <taxon>Phakopsoraceae</taxon>
        <taxon>Phakopsora</taxon>
    </lineage>
</organism>
<keyword evidence="3" id="KW-1185">Reference proteome</keyword>
<accession>A0AAV0BQD6</accession>
<feature type="compositionally biased region" description="Polar residues" evidence="1">
    <location>
        <begin position="500"/>
        <end position="519"/>
    </location>
</feature>
<evidence type="ECO:0000256" key="1">
    <source>
        <dbReference type="SAM" id="MobiDB-lite"/>
    </source>
</evidence>
<feature type="region of interest" description="Disordered" evidence="1">
    <location>
        <begin position="88"/>
        <end position="114"/>
    </location>
</feature>
<gene>
    <name evidence="2" type="ORF">PPACK8108_LOCUS24680</name>
</gene>
<evidence type="ECO:0000313" key="2">
    <source>
        <dbReference type="EMBL" id="CAH7689574.1"/>
    </source>
</evidence>
<comment type="caution">
    <text evidence="2">The sequence shown here is derived from an EMBL/GenBank/DDBJ whole genome shotgun (WGS) entry which is preliminary data.</text>
</comment>
<dbReference type="EMBL" id="CALTRL010006095">
    <property type="protein sequence ID" value="CAH7689574.1"/>
    <property type="molecule type" value="Genomic_DNA"/>
</dbReference>
<feature type="compositionally biased region" description="Polar residues" evidence="1">
    <location>
        <begin position="866"/>
        <end position="883"/>
    </location>
</feature>
<proteinExistence type="predicted"/>
<feature type="compositionally biased region" description="Polar residues" evidence="1">
    <location>
        <begin position="88"/>
        <end position="98"/>
    </location>
</feature>
<dbReference type="Proteomes" id="UP001153365">
    <property type="component" value="Unassembled WGS sequence"/>
</dbReference>
<feature type="region of interest" description="Disordered" evidence="1">
    <location>
        <begin position="898"/>
        <end position="917"/>
    </location>
</feature>